<sequence length="197" mass="21485">MSFRKLLVECVVALVTVAVIGVYSPQDARAESSADNDMPTTVGFSVVLGISSSDKDNRATTLVPLPGHGQMECTGDYDHPHPASTTEGTTVNAHTDVNCVGTLDDSVKIKVSSSMHTTSGRVGKTSTREGYKRVKGYGDLACTWNIETYYAVADVEIWYPAPYARPYDSFRYRSKFRKFKKNDSGKCIPVGKAVDNL</sequence>
<accession>A0A7Y0YHG7</accession>
<name>A0A7Y0YHG7_9ACTO</name>
<gene>
    <name evidence="1" type="ORF">HHJ77_03755</name>
</gene>
<dbReference type="AlphaFoldDB" id="A0A7Y0YHG7"/>
<comment type="caution">
    <text evidence="1">The sequence shown here is derived from an EMBL/GenBank/DDBJ whole genome shotgun (WGS) entry which is preliminary data.</text>
</comment>
<evidence type="ECO:0000313" key="2">
    <source>
        <dbReference type="Proteomes" id="UP000575397"/>
    </source>
</evidence>
<proteinExistence type="predicted"/>
<evidence type="ECO:0000313" key="1">
    <source>
        <dbReference type="EMBL" id="NMX03071.1"/>
    </source>
</evidence>
<organism evidence="1 2">
    <name type="scientific">Mobiluncus mulieris</name>
    <dbReference type="NCBI Taxonomy" id="2052"/>
    <lineage>
        <taxon>Bacteria</taxon>
        <taxon>Bacillati</taxon>
        <taxon>Actinomycetota</taxon>
        <taxon>Actinomycetes</taxon>
        <taxon>Actinomycetales</taxon>
        <taxon>Actinomycetaceae</taxon>
        <taxon>Mobiluncus</taxon>
    </lineage>
</organism>
<dbReference type="Proteomes" id="UP000575397">
    <property type="component" value="Unassembled WGS sequence"/>
</dbReference>
<reference evidence="1 2" key="1">
    <citation type="submission" date="2020-04" db="EMBL/GenBank/DDBJ databases">
        <title>Antimicrobial susceptibility and clonality of vaginal-derived multi-drug resistant Mobiluncus isolates in China.</title>
        <authorList>
            <person name="Zhang X."/>
        </authorList>
    </citation>
    <scope>NUCLEOTIDE SEQUENCE [LARGE SCALE GENOMIC DNA]</scope>
    <source>
        <strain evidence="1 2">12</strain>
    </source>
</reference>
<protein>
    <submittedName>
        <fullName evidence="1">Uncharacterized protein</fullName>
    </submittedName>
</protein>
<dbReference type="EMBL" id="JABCUS010000006">
    <property type="protein sequence ID" value="NMX03071.1"/>
    <property type="molecule type" value="Genomic_DNA"/>
</dbReference>
<dbReference type="RefSeq" id="WP_169762390.1">
    <property type="nucleotide sequence ID" value="NZ_JABCUQ010000002.1"/>
</dbReference>